<gene>
    <name evidence="1" type="ORF">F4820DRAFT_339846</name>
</gene>
<sequence length="308" mass="33750">MPLFSRPGRQGQSSQESLPAYSVIGANSKESINMPIDDESAGEDSYFHHYRMDRPWDTAPSRLSQFLSHFTLGFADGLTVPFALTAGLSSLGHTRTVIYAGMAEICAGCISMGIGGYLAARGQVAARPDSDFRSQRSDETSEQDTVRSYLAPLDLPPDLLQVIKTHIDQHPVILGRLLFNQDSMLDDSTDATQILPSAVVGLSVSFGYLLGGLLPLFPYFFVGEVEKGLRWSFLVCIFALFAFGFTKDCLLHHGSAEGIWQHGNAQDEVVMWERVKQGCFEGMRMVVMGGIAAIAAVVCVRFFEHVVL</sequence>
<proteinExistence type="predicted"/>
<keyword evidence="2" id="KW-1185">Reference proteome</keyword>
<comment type="caution">
    <text evidence="1">The sequence shown here is derived from an EMBL/GenBank/DDBJ whole genome shotgun (WGS) entry which is preliminary data.</text>
</comment>
<accession>A0ACB9YYF0</accession>
<protein>
    <submittedName>
        <fullName evidence="1">DUF125-domain-containing protein</fullName>
    </submittedName>
</protein>
<reference evidence="1 2" key="1">
    <citation type="journal article" date="2022" name="New Phytol.">
        <title>Ecological generalism drives hyperdiversity of secondary metabolite gene clusters in xylarialean endophytes.</title>
        <authorList>
            <person name="Franco M.E.E."/>
            <person name="Wisecaver J.H."/>
            <person name="Arnold A.E."/>
            <person name="Ju Y.M."/>
            <person name="Slot J.C."/>
            <person name="Ahrendt S."/>
            <person name="Moore L.P."/>
            <person name="Eastman K.E."/>
            <person name="Scott K."/>
            <person name="Konkel Z."/>
            <person name="Mondo S.J."/>
            <person name="Kuo A."/>
            <person name="Hayes R.D."/>
            <person name="Haridas S."/>
            <person name="Andreopoulos B."/>
            <person name="Riley R."/>
            <person name="LaButti K."/>
            <person name="Pangilinan J."/>
            <person name="Lipzen A."/>
            <person name="Amirebrahimi M."/>
            <person name="Yan J."/>
            <person name="Adam C."/>
            <person name="Keymanesh K."/>
            <person name="Ng V."/>
            <person name="Louie K."/>
            <person name="Northen T."/>
            <person name="Drula E."/>
            <person name="Henrissat B."/>
            <person name="Hsieh H.M."/>
            <person name="Youens-Clark K."/>
            <person name="Lutzoni F."/>
            <person name="Miadlikowska J."/>
            <person name="Eastwood D.C."/>
            <person name="Hamelin R.C."/>
            <person name="Grigoriev I.V."/>
            <person name="U'Ren J.M."/>
        </authorList>
    </citation>
    <scope>NUCLEOTIDE SEQUENCE [LARGE SCALE GENOMIC DNA]</scope>
    <source>
        <strain evidence="1 2">CBS 119005</strain>
    </source>
</reference>
<dbReference type="EMBL" id="MU393489">
    <property type="protein sequence ID" value="KAI4864243.1"/>
    <property type="molecule type" value="Genomic_DNA"/>
</dbReference>
<evidence type="ECO:0000313" key="1">
    <source>
        <dbReference type="EMBL" id="KAI4864243.1"/>
    </source>
</evidence>
<dbReference type="Proteomes" id="UP001497700">
    <property type="component" value="Unassembled WGS sequence"/>
</dbReference>
<evidence type="ECO:0000313" key="2">
    <source>
        <dbReference type="Proteomes" id="UP001497700"/>
    </source>
</evidence>
<name>A0ACB9YYF0_9PEZI</name>
<organism evidence="1 2">
    <name type="scientific">Hypoxylon rubiginosum</name>
    <dbReference type="NCBI Taxonomy" id="110542"/>
    <lineage>
        <taxon>Eukaryota</taxon>
        <taxon>Fungi</taxon>
        <taxon>Dikarya</taxon>
        <taxon>Ascomycota</taxon>
        <taxon>Pezizomycotina</taxon>
        <taxon>Sordariomycetes</taxon>
        <taxon>Xylariomycetidae</taxon>
        <taxon>Xylariales</taxon>
        <taxon>Hypoxylaceae</taxon>
        <taxon>Hypoxylon</taxon>
    </lineage>
</organism>